<feature type="region of interest" description="Disordered" evidence="2">
    <location>
        <begin position="1"/>
        <end position="33"/>
    </location>
</feature>
<organism evidence="5 6">
    <name type="scientific">Vitis vinifera</name>
    <name type="common">Grape</name>
    <dbReference type="NCBI Taxonomy" id="29760"/>
    <lineage>
        <taxon>Eukaryota</taxon>
        <taxon>Viridiplantae</taxon>
        <taxon>Streptophyta</taxon>
        <taxon>Embryophyta</taxon>
        <taxon>Tracheophyta</taxon>
        <taxon>Spermatophyta</taxon>
        <taxon>Magnoliopsida</taxon>
        <taxon>eudicotyledons</taxon>
        <taxon>Gunneridae</taxon>
        <taxon>Pentapetalae</taxon>
        <taxon>rosids</taxon>
        <taxon>Vitales</taxon>
        <taxon>Vitaceae</taxon>
        <taxon>Viteae</taxon>
        <taxon>Vitis</taxon>
    </lineage>
</organism>
<feature type="compositionally biased region" description="Basic and acidic residues" evidence="2">
    <location>
        <begin position="13"/>
        <end position="33"/>
    </location>
</feature>
<reference evidence="5 6" key="1">
    <citation type="journal article" date="2018" name="PLoS Genet.">
        <title>Population sequencing reveals clonal diversity and ancestral inbreeding in the grapevine cultivar Chardonnay.</title>
        <authorList>
            <person name="Roach M.J."/>
            <person name="Johnson D.L."/>
            <person name="Bohlmann J."/>
            <person name="van Vuuren H.J."/>
            <person name="Jones S.J."/>
            <person name="Pretorius I.S."/>
            <person name="Schmidt S.A."/>
            <person name="Borneman A.R."/>
        </authorList>
    </citation>
    <scope>NUCLEOTIDE SEQUENCE [LARGE SCALE GENOMIC DNA]</scope>
    <source>
        <strain evidence="6">cv. Chardonnay</strain>
        <tissue evidence="5">Leaf</tissue>
    </source>
</reference>
<keyword evidence="3" id="KW-0472">Membrane</keyword>
<dbReference type="EMBL" id="QGNW01002659">
    <property type="protein sequence ID" value="RVW13253.1"/>
    <property type="molecule type" value="Genomic_DNA"/>
</dbReference>
<feature type="transmembrane region" description="Helical" evidence="3">
    <location>
        <begin position="514"/>
        <end position="535"/>
    </location>
</feature>
<dbReference type="Pfam" id="PF07727">
    <property type="entry name" value="RVT_2"/>
    <property type="match status" value="2"/>
</dbReference>
<evidence type="ECO:0000256" key="3">
    <source>
        <dbReference type="SAM" id="Phobius"/>
    </source>
</evidence>
<evidence type="ECO:0000313" key="6">
    <source>
        <dbReference type="Proteomes" id="UP000288805"/>
    </source>
</evidence>
<dbReference type="PROSITE" id="PS50158">
    <property type="entry name" value="ZF_CCHC"/>
    <property type="match status" value="1"/>
</dbReference>
<name>A0A438BQL5_VITVI</name>
<dbReference type="InterPro" id="IPR043502">
    <property type="entry name" value="DNA/RNA_pol_sf"/>
</dbReference>
<feature type="region of interest" description="Disordered" evidence="2">
    <location>
        <begin position="142"/>
        <end position="170"/>
    </location>
</feature>
<dbReference type="AlphaFoldDB" id="A0A438BQL5"/>
<gene>
    <name evidence="5" type="primary">GIP_322</name>
    <name evidence="5" type="ORF">CK203_111562</name>
</gene>
<keyword evidence="3" id="KW-1133">Transmembrane helix</keyword>
<dbReference type="Proteomes" id="UP000288805">
    <property type="component" value="Unassembled WGS sequence"/>
</dbReference>
<evidence type="ECO:0000313" key="5">
    <source>
        <dbReference type="EMBL" id="RVW13253.1"/>
    </source>
</evidence>
<dbReference type="PANTHER" id="PTHR11439:SF483">
    <property type="entry name" value="PEPTIDE SYNTHASE GLIP-LIKE, PUTATIVE (AFU_ORTHOLOGUE AFUA_3G12920)-RELATED"/>
    <property type="match status" value="1"/>
</dbReference>
<dbReference type="GO" id="GO:0008270">
    <property type="term" value="F:zinc ion binding"/>
    <property type="evidence" value="ECO:0007669"/>
    <property type="project" value="UniProtKB-KW"/>
</dbReference>
<dbReference type="InterPro" id="IPR001878">
    <property type="entry name" value="Znf_CCHC"/>
</dbReference>
<keyword evidence="1" id="KW-0863">Zinc-finger</keyword>
<feature type="domain" description="CCHC-type" evidence="4">
    <location>
        <begin position="39"/>
        <end position="53"/>
    </location>
</feature>
<keyword evidence="1" id="KW-0479">Metal-binding</keyword>
<proteinExistence type="predicted"/>
<dbReference type="SMART" id="SM00343">
    <property type="entry name" value="ZnF_C2HC"/>
    <property type="match status" value="1"/>
</dbReference>
<dbReference type="SUPFAM" id="SSF56672">
    <property type="entry name" value="DNA/RNA polymerases"/>
    <property type="match status" value="1"/>
</dbReference>
<comment type="caution">
    <text evidence="5">The sequence shown here is derived from an EMBL/GenBank/DDBJ whole genome shotgun (WGS) entry which is preliminary data.</text>
</comment>
<protein>
    <submittedName>
        <fullName evidence="5">Copia protein</fullName>
    </submittedName>
</protein>
<sequence length="650" mass="74351">MRGERFRGRKFTSRRDPSKKESSSHGDKEKWEEKENLTCFKCKKPGHIKYDCPLYKSEAKRRMKKAMMATWSESEESSEEENEKEVANMCFMAIDDLDEWMLKHMTGDESKFAFLTKEREDTLPLETIQKEGSLVKATLKATRRSCRGSQERESPLALPPPQQVQGESSQDLPKDWKFVINHPQDQIIDALVDENWMIAMQEELNQFERSEVWELVPRPQNQSVIGTRWVFRNKMDENGIIIRNKARLVAQGFNQEEGIDYEETFAPVARLEAIRMLLAFACFKDFVLYQMGVKSAFLNGFINEEVYVEQPPGFQSLNFPNHVFRLKKALYGLKQAPRACEFEMSMMGELNFFLGLQIKQLKEGTFINQAKYIRDILKRFNMEEAKTMKTPMSSSIKLDMMRKESHLSAVKRILRYLKGTMDIGLWSPKGDNFELIGYSDADFVGCKVERKSTSGTCHFLGHSLVSWHSKKQNSVALSMAEAEYIAVASPLCTARLRAVQLHLRAPGFRVGGCFFLFAFILSLDSFFSFFASLMAPRRETGTSRAQGKRPAEPSQPEQTEAPKGEGLFRRMGWLPVVTISEPVFPTLVRAFYSRATYGLGGLVLSTVRGVEIRLSPESICRILDIPSVGLRVYEAKAWPTMPGFEPREAV</sequence>
<dbReference type="InterPro" id="IPR013103">
    <property type="entry name" value="RVT_2"/>
</dbReference>
<dbReference type="Gene3D" id="4.10.60.10">
    <property type="entry name" value="Zinc finger, CCHC-type"/>
    <property type="match status" value="1"/>
</dbReference>
<evidence type="ECO:0000256" key="1">
    <source>
        <dbReference type="PROSITE-ProRule" id="PRU00047"/>
    </source>
</evidence>
<accession>A0A438BQL5</accession>
<dbReference type="InterPro" id="IPR036875">
    <property type="entry name" value="Znf_CCHC_sf"/>
</dbReference>
<dbReference type="Pfam" id="PF00098">
    <property type="entry name" value="zf-CCHC"/>
    <property type="match status" value="1"/>
</dbReference>
<evidence type="ECO:0000259" key="4">
    <source>
        <dbReference type="PROSITE" id="PS50158"/>
    </source>
</evidence>
<dbReference type="PANTHER" id="PTHR11439">
    <property type="entry name" value="GAG-POL-RELATED RETROTRANSPOSON"/>
    <property type="match status" value="1"/>
</dbReference>
<keyword evidence="1" id="KW-0862">Zinc</keyword>
<keyword evidence="3" id="KW-0812">Transmembrane</keyword>
<dbReference type="CDD" id="cd09272">
    <property type="entry name" value="RNase_HI_RT_Ty1"/>
    <property type="match status" value="1"/>
</dbReference>
<feature type="region of interest" description="Disordered" evidence="2">
    <location>
        <begin position="541"/>
        <end position="562"/>
    </location>
</feature>
<evidence type="ECO:0000256" key="2">
    <source>
        <dbReference type="SAM" id="MobiDB-lite"/>
    </source>
</evidence>
<dbReference type="GO" id="GO:0003676">
    <property type="term" value="F:nucleic acid binding"/>
    <property type="evidence" value="ECO:0007669"/>
    <property type="project" value="InterPro"/>
</dbReference>
<dbReference type="SUPFAM" id="SSF57756">
    <property type="entry name" value="Retrovirus zinc finger-like domains"/>
    <property type="match status" value="1"/>
</dbReference>